<gene>
    <name evidence="3" type="ORF">G4L40_12470</name>
</gene>
<dbReference type="SMART" id="SM01360">
    <property type="entry name" value="A2M"/>
    <property type="match status" value="1"/>
</dbReference>
<protein>
    <submittedName>
        <fullName evidence="3">TonB-dependent receptor plug domain-containing protein</fullName>
    </submittedName>
</protein>
<dbReference type="InterPro" id="IPR051802">
    <property type="entry name" value="YfhM-like"/>
</dbReference>
<dbReference type="Pfam" id="PF17973">
    <property type="entry name" value="bMG10"/>
    <property type="match status" value="1"/>
</dbReference>
<dbReference type="Gene3D" id="2.170.130.10">
    <property type="entry name" value="TonB-dependent receptor, plug domain"/>
    <property type="match status" value="1"/>
</dbReference>
<sequence length="2174" mass="252386">MRNLLFLFFLVLSVNLYCQNDNHWKEVYKYELDGKVASAQKKVQEIYKIAKRKKNEVQIVKCFFYLSKFEQVFDEKAQTTIIQNLRKEINEANPASKALLYYIYGNILQDYYNAFSYQIKQRTTLAEQKNNDFLTWTSANFEKEIENAFSNCIENEKKLRLITIDSFKEVFEIAPNIDQKNYSLYDFLAEKTVLHYKVKINTRDIKSNNKNNDLFENLYVDSKKFINYKTTHLEDENLKKLLQILQKNEQHYLSTNNNKIDIAYYERLKFAHSIFQNDSVFQKHISFLEKNTSDILLKQQLRIDRAKFYTSQASKDSKINMHYKALALIDTIFQSKVNINALADAEKIKFDIESKWLSIEFEKTIYPNQNSRALVNFKNIDSIKISYYLLPVKNNDWFNNNNYYRNNKTFNTDSLVLDFKNKHIPIKSYIRKLPSKGDYFQYSTEILLEKMDVGNYLVVLETTTDSFNSKTFFTYDRIEVTNFFVVEDNLFTKDSFSVLDRKTGKPIETVFFRNEEETIATNEQGKANFKLKKYDNERKYDQSILIFKDNDTLKKTYNRNFIYDNNSQVKYDKYEHFEAKAMIYFDRAIYRPGQKLYYKGILIQNIDNIKSVVPYVSVHVSISDVNNTILKEFDIQTNEFGSFSGEFDIPKNVLTGEFNFEIEEAEHYAVDTKYYNEKEDEHEFWDNVDFNQYEEFSFQVEEYKRPTFEVKFDTIKENYTIGDSIKIKGNAKALAGNNLTNAKVAYSISRSISVYGQYFPQETNFINTETSTDENGNFTIEFPATFENIKNDSINSLNYTINVNVIDSNGETRSASQVVKVGKEMLALNILLNNNLFIEDTNKLTINSTTLNNYPIDAKGKIKIYENQSKKFLKQRLLQFPEIQTISRNEFEVLFPNEPYDQSDNKNKETLINTIPFDTKNGKEISLAFLKNAAIGNYSIVIEAYDFKNNLITERKHFMVVSKKPTFSKNELFTYKDVSKPNTNQIEIEIQSVIPDLWISSRFYEDKDTVEKEQVIQLENGKGTFKFLKKSDYKNNLNFHFSTIWENISYYKTYSIQKNDTETSLKIDVESMRNKIEPGSEETWSFKILDQKLQSEILASMYDSSLDQFMEKNWENIYFYNHTNTPDYPNLNSHSLTEKYFYNLNDAVKLYSAYYYKKTNLNWFGFNFNNPKNTYVNEEYLFSIESKIKAPKNAKNIAGIVSDELGPVVGAIVKVKGTNRTTNTNFDGEFEIEAAPGEILEISFLDSKEKILIGSNKNYTITLKSELKEVVITAYGIPRETKKIAYATQKVERYDINQNTKKSLTQELEGKISGLQINTKNSNNASTSIILRGNKSSSDNNEILLVIDGIISSADTLLSISPDIILEVQVLKGPQGTALYGSQGANGVLVITTKNALKELSQVKTRTNFNETAFFYPNLKTDINGKVSFNFTTPESLTQWKLRLYAHNKKGENGYFESSVISQKDVMIQTNMPRFVREKDTINIAAKVVNMTHEIKSGIAMLMLYDAATMKPIDSISLNLKNTKNFSCKPKESVAVNWKITIPEGLQGLQYKIVAKSGNFSDGEENILPVLSNKILITESIPIWIKGNSNKEYVFENLKNNNLKTLKNHQLTLEYTSNPIWFVIQALPYLMEYEHECAEQTFSRYYANFIATELINSNPKIAALFNSWKDNPKAISKLTKNEELKSIVLNETPWLLDAENDELKNKRLAILMDINSMTESQEKTLEKLKDKQQPSGGFSWFDGGDENVYITQHIVAGLGHLNKMFPQDSLKFDPIITKAIPYLDANFIKTSSLKDERTNYYAYSNLHFMYARSFYLEKMPISKKIDSILTIQKNEFKTNWLQYSIYKKALLALTMYRFGDAAFANKIINHLKETAARNEDNGMYWLENSNGYYWYQSSIETQALLIEAFNEIEKDKKYVEEMKVWLLKNKQTNQWATTKATTEAVYALLLQGNDWTSIKDNTKFKIGNEKIMTKKLSEKDKEAETGYIKINWKSDEILNEMGAISVENKTEIPGYGGVYWQYFEDLENIKSDKAAEISVTKNLYKKIKTTNGNELIDLTKETLKTGDLITIRLIIKTENDLEFVHLKDLRASCFEPINVISNYQRKYNLNYYMSTKDVATHFFFDTIKKGTYVLEYDVRINNSGSFNDGIATIQSMYAPEFSGHSISNKINVIE</sequence>
<dbReference type="InterPro" id="IPR002890">
    <property type="entry name" value="MG2"/>
</dbReference>
<feature type="domain" description="Alpha-2-macroglobulin" evidence="2">
    <location>
        <begin position="1412"/>
        <end position="1502"/>
    </location>
</feature>
<dbReference type="Proteomes" id="UP000761423">
    <property type="component" value="Unassembled WGS sequence"/>
</dbReference>
<dbReference type="EMBL" id="JAAJBV010000012">
    <property type="protein sequence ID" value="NHM05517.1"/>
    <property type="molecule type" value="Genomic_DNA"/>
</dbReference>
<organism evidence="3 4">
    <name type="scientific">Flavobacterium celericrescens</name>
    <dbReference type="NCBI Taxonomy" id="2709780"/>
    <lineage>
        <taxon>Bacteria</taxon>
        <taxon>Pseudomonadati</taxon>
        <taxon>Bacteroidota</taxon>
        <taxon>Flavobacteriia</taxon>
        <taxon>Flavobacteriales</taxon>
        <taxon>Flavobacteriaceae</taxon>
        <taxon>Flavobacterium</taxon>
    </lineage>
</organism>
<dbReference type="InterPro" id="IPR037066">
    <property type="entry name" value="Plug_dom_sf"/>
</dbReference>
<dbReference type="SUPFAM" id="SSF49464">
    <property type="entry name" value="Carboxypeptidase regulatory domain-like"/>
    <property type="match status" value="1"/>
</dbReference>
<evidence type="ECO:0000256" key="1">
    <source>
        <dbReference type="ARBA" id="ARBA00010556"/>
    </source>
</evidence>
<reference evidence="3 4" key="1">
    <citation type="submission" date="2020-02" db="EMBL/GenBank/DDBJ databases">
        <authorList>
            <person name="Chen W.-M."/>
        </authorList>
    </citation>
    <scope>NUCLEOTIDE SEQUENCE [LARGE SCALE GENOMIC DNA]</scope>
    <source>
        <strain evidence="3 4">TWA-26</strain>
    </source>
</reference>
<evidence type="ECO:0000313" key="4">
    <source>
        <dbReference type="Proteomes" id="UP000761423"/>
    </source>
</evidence>
<comment type="caution">
    <text evidence="3">The sequence shown here is derived from an EMBL/GenBank/DDBJ whole genome shotgun (WGS) entry which is preliminary data.</text>
</comment>
<dbReference type="InterPro" id="IPR012910">
    <property type="entry name" value="Plug_dom"/>
</dbReference>
<proteinExistence type="inferred from homology"/>
<name>A0ABX0IIT6_9FLAO</name>
<comment type="similarity">
    <text evidence="1">Belongs to the protease inhibitor I39 (alpha-2-macroglobulin) family. Bacterial alpha-2-macroglobulin subfamily.</text>
</comment>
<dbReference type="SUPFAM" id="SSF56935">
    <property type="entry name" value="Porins"/>
    <property type="match status" value="1"/>
</dbReference>
<dbReference type="Gene3D" id="2.60.40.1930">
    <property type="match status" value="1"/>
</dbReference>
<keyword evidence="3" id="KW-0675">Receptor</keyword>
<dbReference type="InterPro" id="IPR041246">
    <property type="entry name" value="Bact_MG10"/>
</dbReference>
<accession>A0ABX0IIT6</accession>
<evidence type="ECO:0000259" key="2">
    <source>
        <dbReference type="SMART" id="SM01360"/>
    </source>
</evidence>
<dbReference type="InterPro" id="IPR008930">
    <property type="entry name" value="Terpenoid_cyclase/PrenylTrfase"/>
</dbReference>
<dbReference type="Pfam" id="PF07715">
    <property type="entry name" value="Plug"/>
    <property type="match status" value="1"/>
</dbReference>
<dbReference type="Pfam" id="PF00207">
    <property type="entry name" value="A2M"/>
    <property type="match status" value="1"/>
</dbReference>
<keyword evidence="4" id="KW-1185">Reference proteome</keyword>
<dbReference type="InterPro" id="IPR008969">
    <property type="entry name" value="CarboxyPept-like_regulatory"/>
</dbReference>
<dbReference type="Gene3D" id="1.50.10.20">
    <property type="match status" value="1"/>
</dbReference>
<dbReference type="InterPro" id="IPR001599">
    <property type="entry name" value="Macroglobln_a2"/>
</dbReference>
<dbReference type="Pfam" id="PF01835">
    <property type="entry name" value="MG2"/>
    <property type="match status" value="1"/>
</dbReference>
<dbReference type="PANTHER" id="PTHR40094:SF1">
    <property type="entry name" value="UBIQUITIN DOMAIN-CONTAINING PROTEIN"/>
    <property type="match status" value="1"/>
</dbReference>
<dbReference type="PANTHER" id="PTHR40094">
    <property type="entry name" value="ALPHA-2-MACROGLOBULIN HOMOLOG"/>
    <property type="match status" value="1"/>
</dbReference>
<dbReference type="RefSeq" id="WP_166237527.1">
    <property type="nucleotide sequence ID" value="NZ_JAAJBV010000012.1"/>
</dbReference>
<evidence type="ECO:0000313" key="3">
    <source>
        <dbReference type="EMBL" id="NHM05517.1"/>
    </source>
</evidence>
<dbReference type="SUPFAM" id="SSF48239">
    <property type="entry name" value="Terpenoid cyclases/Protein prenyltransferases"/>
    <property type="match status" value="1"/>
</dbReference>